<name>A0ACB8QZ52_9AGAM</name>
<protein>
    <submittedName>
        <fullName evidence="1">Thioredoxin-like protein</fullName>
    </submittedName>
</protein>
<reference evidence="1" key="1">
    <citation type="submission" date="2021-02" db="EMBL/GenBank/DDBJ databases">
        <authorList>
            <consortium name="DOE Joint Genome Institute"/>
            <person name="Ahrendt S."/>
            <person name="Looney B.P."/>
            <person name="Miyauchi S."/>
            <person name="Morin E."/>
            <person name="Drula E."/>
            <person name="Courty P.E."/>
            <person name="Chicoki N."/>
            <person name="Fauchery L."/>
            <person name="Kohler A."/>
            <person name="Kuo A."/>
            <person name="Labutti K."/>
            <person name="Pangilinan J."/>
            <person name="Lipzen A."/>
            <person name="Riley R."/>
            <person name="Andreopoulos W."/>
            <person name="He G."/>
            <person name="Johnson J."/>
            <person name="Barry K.W."/>
            <person name="Grigoriev I.V."/>
            <person name="Nagy L."/>
            <person name="Hibbett D."/>
            <person name="Henrissat B."/>
            <person name="Matheny P.B."/>
            <person name="Labbe J."/>
            <person name="Martin F."/>
        </authorList>
    </citation>
    <scope>NUCLEOTIDE SEQUENCE</scope>
    <source>
        <strain evidence="1">EC-137</strain>
    </source>
</reference>
<dbReference type="Proteomes" id="UP000814128">
    <property type="component" value="Unassembled WGS sequence"/>
</dbReference>
<accession>A0ACB8QZ52</accession>
<dbReference type="EMBL" id="MU273465">
    <property type="protein sequence ID" value="KAI0037179.1"/>
    <property type="molecule type" value="Genomic_DNA"/>
</dbReference>
<evidence type="ECO:0000313" key="2">
    <source>
        <dbReference type="Proteomes" id="UP000814128"/>
    </source>
</evidence>
<comment type="caution">
    <text evidence="1">The sequence shown here is derived from an EMBL/GenBank/DDBJ whole genome shotgun (WGS) entry which is preliminary data.</text>
</comment>
<keyword evidence="2" id="KW-1185">Reference proteome</keyword>
<organism evidence="1 2">
    <name type="scientific">Vararia minispora EC-137</name>
    <dbReference type="NCBI Taxonomy" id="1314806"/>
    <lineage>
        <taxon>Eukaryota</taxon>
        <taxon>Fungi</taxon>
        <taxon>Dikarya</taxon>
        <taxon>Basidiomycota</taxon>
        <taxon>Agaricomycotina</taxon>
        <taxon>Agaricomycetes</taxon>
        <taxon>Russulales</taxon>
        <taxon>Lachnocladiaceae</taxon>
        <taxon>Vararia</taxon>
    </lineage>
</organism>
<gene>
    <name evidence="1" type="ORF">K488DRAFT_67082</name>
</gene>
<reference evidence="1" key="2">
    <citation type="journal article" date="2022" name="New Phytol.">
        <title>Evolutionary transition to the ectomycorrhizal habit in the genomes of a hyperdiverse lineage of mushroom-forming fungi.</title>
        <authorList>
            <person name="Looney B."/>
            <person name="Miyauchi S."/>
            <person name="Morin E."/>
            <person name="Drula E."/>
            <person name="Courty P.E."/>
            <person name="Kohler A."/>
            <person name="Kuo A."/>
            <person name="LaButti K."/>
            <person name="Pangilinan J."/>
            <person name="Lipzen A."/>
            <person name="Riley R."/>
            <person name="Andreopoulos W."/>
            <person name="He G."/>
            <person name="Johnson J."/>
            <person name="Nolan M."/>
            <person name="Tritt A."/>
            <person name="Barry K.W."/>
            <person name="Grigoriev I.V."/>
            <person name="Nagy L.G."/>
            <person name="Hibbett D."/>
            <person name="Henrissat B."/>
            <person name="Matheny P.B."/>
            <person name="Labbe J."/>
            <person name="Martin F.M."/>
        </authorList>
    </citation>
    <scope>NUCLEOTIDE SEQUENCE</scope>
    <source>
        <strain evidence="1">EC-137</strain>
    </source>
</reference>
<evidence type="ECO:0000313" key="1">
    <source>
        <dbReference type="EMBL" id="KAI0037179.1"/>
    </source>
</evidence>
<proteinExistence type="predicted"/>
<sequence>MAELSPINVGDVLPSYKLKNEKDEDVDIATLTQDKGIVLFAVPKADTPGCTTQACAFRDNYPDFTKYNFEVYCISHDSPAAQTRWQTKPPGDRARQKELPYPLLSDPNRVLIAALGAKNDAGNTTRSHFIFEKGGRLVDRKLPVTPKDSTDLALESVKAIAAKDYEIAR</sequence>